<feature type="disulfide bond" evidence="15">
    <location>
        <begin position="479"/>
        <end position="507"/>
    </location>
</feature>
<reference evidence="20 21" key="1">
    <citation type="journal article" date="2024" name="Insects">
        <title>An Improved Chromosome-Level Genome Assembly of the Firefly Pyrocoelia pectoralis.</title>
        <authorList>
            <person name="Fu X."/>
            <person name="Meyer-Rochow V.B."/>
            <person name="Ballantyne L."/>
            <person name="Zhu X."/>
        </authorList>
    </citation>
    <scope>NUCLEOTIDE SEQUENCE [LARGE SCALE GENOMIC DNA]</scope>
    <source>
        <strain evidence="20">XCY_ONT2</strain>
    </source>
</reference>
<dbReference type="Pfam" id="PF08685">
    <property type="entry name" value="GON"/>
    <property type="match status" value="1"/>
</dbReference>
<dbReference type="InterPro" id="IPR050439">
    <property type="entry name" value="ADAMTS_ADAMTS-like"/>
</dbReference>
<dbReference type="GO" id="GO:0008270">
    <property type="term" value="F:zinc ion binding"/>
    <property type="evidence" value="ECO:0007669"/>
    <property type="project" value="InterPro"/>
</dbReference>
<dbReference type="InterPro" id="IPR045371">
    <property type="entry name" value="ADAMTS_CR_3"/>
</dbReference>
<feature type="disulfide bond" evidence="15">
    <location>
        <begin position="552"/>
        <end position="575"/>
    </location>
</feature>
<dbReference type="InterPro" id="IPR012314">
    <property type="entry name" value="Pept_M12B_GON-ADAMTSs"/>
</dbReference>
<dbReference type="PROSITE" id="PS50215">
    <property type="entry name" value="ADAM_MEPRO"/>
    <property type="match status" value="1"/>
</dbReference>
<evidence type="ECO:0000256" key="14">
    <source>
        <dbReference type="PIRSR" id="PIRSR613273-2"/>
    </source>
</evidence>
<keyword evidence="17" id="KW-0812">Transmembrane</keyword>
<evidence type="ECO:0000256" key="1">
    <source>
        <dbReference type="ARBA" id="ARBA00004498"/>
    </source>
</evidence>
<evidence type="ECO:0000256" key="3">
    <source>
        <dbReference type="ARBA" id="ARBA00022530"/>
    </source>
</evidence>
<dbReference type="InterPro" id="IPR001590">
    <property type="entry name" value="Peptidase_M12B"/>
</dbReference>
<keyword evidence="2" id="KW-0964">Secreted</keyword>
<evidence type="ECO:0000256" key="17">
    <source>
        <dbReference type="SAM" id="Phobius"/>
    </source>
</evidence>
<protein>
    <recommendedName>
        <fullName evidence="22">A disintegrin and metalloproteinase with thrombospondin motifs 9</fullName>
    </recommendedName>
</protein>
<feature type="binding site" evidence="14">
    <location>
        <position position="526"/>
    </location>
    <ligand>
        <name>Ca(2+)</name>
        <dbReference type="ChEBI" id="CHEBI:29108"/>
        <label>1</label>
    </ligand>
</feature>
<evidence type="ECO:0000256" key="2">
    <source>
        <dbReference type="ARBA" id="ARBA00022525"/>
    </source>
</evidence>
<evidence type="ECO:0000313" key="20">
    <source>
        <dbReference type="EMBL" id="KAK5638480.1"/>
    </source>
</evidence>
<feature type="binding site" evidence="14 16">
    <location>
        <position position="467"/>
    </location>
    <ligand>
        <name>Zn(2+)</name>
        <dbReference type="ChEBI" id="CHEBI:29105"/>
        <note>catalytic</note>
    </ligand>
</feature>
<dbReference type="Gene3D" id="2.60.120.830">
    <property type="match status" value="1"/>
</dbReference>
<dbReference type="FunFam" id="2.20.100.10:FF:000005">
    <property type="entry name" value="ADAM metallopeptidase with thrombospondin type 1 motif 9"/>
    <property type="match status" value="4"/>
</dbReference>
<feature type="disulfide bond" evidence="15">
    <location>
        <begin position="563"/>
        <end position="583"/>
    </location>
</feature>
<keyword evidence="21" id="KW-1185">Reference proteome</keyword>
<feature type="binding site" evidence="14">
    <location>
        <position position="523"/>
    </location>
    <ligand>
        <name>Ca(2+)</name>
        <dbReference type="ChEBI" id="CHEBI:29108"/>
        <label>1</label>
    </ligand>
</feature>
<dbReference type="Proteomes" id="UP001329430">
    <property type="component" value="Chromosome 10"/>
</dbReference>
<keyword evidence="4" id="KW-0645">Protease</keyword>
<dbReference type="PROSITE" id="PS50092">
    <property type="entry name" value="TSP1"/>
    <property type="match status" value="6"/>
</dbReference>
<dbReference type="PANTHER" id="PTHR13723">
    <property type="entry name" value="ADAMTS A DISINTEGRIN AND METALLOPROTEASE WITH THROMBOSPONDIN MOTIFS PROTEASE"/>
    <property type="match status" value="1"/>
</dbReference>
<evidence type="ECO:0000256" key="13">
    <source>
        <dbReference type="PIRSR" id="PIRSR613273-1"/>
    </source>
</evidence>
<dbReference type="Pfam" id="PF01562">
    <property type="entry name" value="Pep_M12B_propep"/>
    <property type="match status" value="1"/>
</dbReference>
<evidence type="ECO:0000256" key="6">
    <source>
        <dbReference type="ARBA" id="ARBA00022729"/>
    </source>
</evidence>
<evidence type="ECO:0000256" key="5">
    <source>
        <dbReference type="ARBA" id="ARBA00022723"/>
    </source>
</evidence>
<dbReference type="InterPro" id="IPR000884">
    <property type="entry name" value="TSP1_rpt"/>
</dbReference>
<feature type="disulfide bond" evidence="15">
    <location>
        <begin position="635"/>
        <end position="673"/>
    </location>
</feature>
<dbReference type="GO" id="GO:0006508">
    <property type="term" value="P:proteolysis"/>
    <property type="evidence" value="ECO:0007669"/>
    <property type="project" value="UniProtKB-KW"/>
</dbReference>
<feature type="binding site" evidence="14">
    <location>
        <position position="324"/>
    </location>
    <ligand>
        <name>Ca(2+)</name>
        <dbReference type="ChEBI" id="CHEBI:29108"/>
        <label>2</label>
    </ligand>
</feature>
<dbReference type="PRINTS" id="PR01857">
    <property type="entry name" value="ADAMTSFAMILY"/>
</dbReference>
<dbReference type="EMBL" id="JAVRBK010000010">
    <property type="protein sequence ID" value="KAK5638480.1"/>
    <property type="molecule type" value="Genomic_DNA"/>
</dbReference>
<dbReference type="PANTHER" id="PTHR13723:SF278">
    <property type="entry name" value="ADAM METALLOPEPTIDASE WITH THROMBOSPONDIN TYPE 1 MOTIF A, ISOFORM B"/>
    <property type="match status" value="1"/>
</dbReference>
<dbReference type="Gene3D" id="2.20.100.10">
    <property type="entry name" value="Thrombospondin type-1 (TSP1) repeat"/>
    <property type="match status" value="8"/>
</dbReference>
<feature type="transmembrane region" description="Helical" evidence="17">
    <location>
        <begin position="12"/>
        <end position="32"/>
    </location>
</feature>
<evidence type="ECO:0000259" key="18">
    <source>
        <dbReference type="PROSITE" id="PS50215"/>
    </source>
</evidence>
<feature type="binding site" evidence="14">
    <location>
        <position position="324"/>
    </location>
    <ligand>
        <name>Ca(2+)</name>
        <dbReference type="ChEBI" id="CHEBI:29108"/>
        <label>1</label>
    </ligand>
</feature>
<dbReference type="InterPro" id="IPR010294">
    <property type="entry name" value="ADAMTS_spacer1"/>
</dbReference>
<keyword evidence="11 15" id="KW-1015">Disulfide bond</keyword>
<dbReference type="InterPro" id="IPR024079">
    <property type="entry name" value="MetalloPept_cat_dom_sf"/>
</dbReference>
<dbReference type="Gene3D" id="3.40.1620.60">
    <property type="match status" value="2"/>
</dbReference>
<keyword evidence="10" id="KW-0482">Metalloprotease</keyword>
<keyword evidence="14" id="KW-0106">Calcium</keyword>
<comment type="caution">
    <text evidence="16">Lacks conserved residue(s) required for the propagation of feature annotation.</text>
</comment>
<feature type="domain" description="Peptidase M12B" evidence="18">
    <location>
        <begin position="321"/>
        <end position="528"/>
    </location>
</feature>
<feature type="disulfide bond" evidence="15">
    <location>
        <begin position="631"/>
        <end position="668"/>
    </location>
</feature>
<name>A0AAN7Z6R3_9COLE</name>
<dbReference type="GO" id="GO:0030198">
    <property type="term" value="P:extracellular matrix organization"/>
    <property type="evidence" value="ECO:0007669"/>
    <property type="project" value="InterPro"/>
</dbReference>
<dbReference type="Pfam" id="PF05986">
    <property type="entry name" value="ADAMTS_spacer1"/>
    <property type="match status" value="1"/>
</dbReference>
<comment type="subcellular location">
    <subcellularLocation>
        <location evidence="1">Secreted</location>
        <location evidence="1">Extracellular space</location>
        <location evidence="1">Extracellular matrix</location>
    </subcellularLocation>
</comment>
<keyword evidence="7" id="KW-0677">Repeat</keyword>
<feature type="binding site" evidence="14 16">
    <location>
        <position position="473"/>
    </location>
    <ligand>
        <name>Zn(2+)</name>
        <dbReference type="ChEBI" id="CHEBI:29105"/>
        <note>catalytic</note>
    </ligand>
</feature>
<evidence type="ECO:0000256" key="4">
    <source>
        <dbReference type="ARBA" id="ARBA00022670"/>
    </source>
</evidence>
<keyword evidence="17" id="KW-1133">Transmembrane helix</keyword>
<dbReference type="FunFam" id="2.20.100.10:FF:000006">
    <property type="entry name" value="A disintegrin and metalloproteinase with thrombospondin motifs 1"/>
    <property type="match status" value="1"/>
</dbReference>
<dbReference type="SUPFAM" id="SSF55486">
    <property type="entry name" value="Metalloproteases ('zincins'), catalytic domain"/>
    <property type="match status" value="1"/>
</dbReference>
<sequence>MTSKMHQRVTSILAGVAIAVLLAIIVVVWVQVGHGAFKGKEEYNVSTFLNENSLQSYAEMSTINSTQGVEILKNSHLEDLGKHNMEFVKPIKIDPPPLHDHDIIFDQLHDNEAHPILRHHSGHFRHTAAEVWDPHPQYEIQAFGQVIILELSFNYKFVSPNLQVTHVWENYTRRAMHDPKTSGCFYTGKVKGEKNSDVAVSLCNGMTGYIRTSEGNYYIEPVEKFRNDSISSIMHRIKKLVHKTESVSSGNELHATSTELCEVKENTTIIDDDFLIGKEEYKHFVHKRSIQFRSTRNVLFEEENIEFIPIAPKPRSGNQEFHIETLIVADKTMAQYHNTDEDLNHYILTLMSHVALLFKHATIGNPISLAVVEIVTLKETEFLSNTSDEMLKKFCNWQAQHAERTQKQYDTALLLTRESICKNLTAQVCNTLGVAEVGSMCNSNSSCAIVRDKGLSTSYIIAHELGHVLSMPHDDDEKCVRYNKGEKANIMSKVLQNDTKPWLWSACSRHFLTDFLESSKSSCLFDEPNRDIITSQFIQRLPGERFKVDRQCELEFGIGYKLCPYEIASCGSLWCTREDMEGCKTQHMPWADGTKCGEFSWCHHGECIPNNRNLLEPVEGGWGYWMPWGPCSRTCGGGVKMSRRNCDSPLPANGGAYCKGKNVRYTSCNYLPCDSELRDFREAQCAEFDGMTKGIPGLSHDVKWVPKYGMESSDDYCKLYCRVKHSTSYYMLKERVIDGTKCGLNTFDVCVKGICRHAGCDNRLDSPTTLDECGVCGGDNSQCEEITGTYNISVYGYTRVVRLPKGSSNLFISQRGYANTNADDNFLALVDGESGSYILNGNFVVSQFLKDVPFGGMTITYSGSDEVVEYIKTPKNLRLAKDLLLEVLSVGRLHPPDIRYRYTIKSNEAPRYGWQVDTEHWTKCSSMCSGKKFLRPYCIELGTAHRVQESYCSDSEINNLVQQKDCNIHCHFFWNVTSRGHCSSQCGKGLRPIFYNCVKVESSLSKDRYQQAVNSKHCAILPKPSETEECVGLCPLNHWQYDKWSECSTTCGGGVQMRNAVCLDRNNQLTSNLHCNKDEKIVKQTCNNHKCPLWVCDDWDHCSVSCGKGIQTRPCYCNVDGHIYNISSCDPIDLPVFGAEKVKLQHFQKASIEKECNERPCVFWSADSWGECNVTCGEGVQKRDVRCQVVDANVIDDSYCDYLLRPNVTRSCFKPKCEVEYFPYRGEKYEDEYENFLNFISRDSLGYKWVTAAWSKCTKSCGNGTKSRMVVCRNKFGDEDISECDHREVPVNVVPCNVHPCPRWNFGGWSECDAKCLQHRQVSCQNSVGDIVGDDQCDMKLKPFKSSACNSAHCIRTVVNDKRNYYTIYNRKQPHEKRYKWKFERWGGCTNACGKGVRTRIIRCTDTVNAVTVVDEFCGGLKKPKTMRDCERNNCNYVWVEGTWSQCSQTCGEGFKHRNVSCHKVLKGGLIDPTPLDESYARIKSQYCELHSRPITKERCLDNNCEDLYSWSVGRWGECSHTCGKKGRQVRTLYCVSRDGKTIRPGACSKTLKPKRKRKCNRHICLYKNCKEIKHYQRTTANKDYYISIYNKTAQIYCYKMDTSEPEEFISLKFEQDNFAEMYDRSLKDRSSCPPLDKGDECDCILLGPDRSGYTSFWKVRLNITSLQIIADDYTFSRQNGQKIPYGTAGDCYSEREGCVKGKFSINLTDTSFRLSESVRWIHNGHKASSQIRTKEKGVTGLCGGFCGTCLPDPGIGLQLEIT</sequence>
<dbReference type="SMART" id="SM00209">
    <property type="entry name" value="TSP1"/>
    <property type="match status" value="9"/>
</dbReference>
<evidence type="ECO:0000256" key="8">
    <source>
        <dbReference type="ARBA" id="ARBA00022801"/>
    </source>
</evidence>
<dbReference type="InterPro" id="IPR002870">
    <property type="entry name" value="Peptidase_M12B_N"/>
</dbReference>
<organism evidence="20 21">
    <name type="scientific">Pyrocoelia pectoralis</name>
    <dbReference type="NCBI Taxonomy" id="417401"/>
    <lineage>
        <taxon>Eukaryota</taxon>
        <taxon>Metazoa</taxon>
        <taxon>Ecdysozoa</taxon>
        <taxon>Arthropoda</taxon>
        <taxon>Hexapoda</taxon>
        <taxon>Insecta</taxon>
        <taxon>Pterygota</taxon>
        <taxon>Neoptera</taxon>
        <taxon>Endopterygota</taxon>
        <taxon>Coleoptera</taxon>
        <taxon>Polyphaga</taxon>
        <taxon>Elateriformia</taxon>
        <taxon>Elateroidea</taxon>
        <taxon>Lampyridae</taxon>
        <taxon>Lampyrinae</taxon>
        <taxon>Pyrocoelia</taxon>
    </lineage>
</organism>
<evidence type="ECO:0000256" key="15">
    <source>
        <dbReference type="PIRSR" id="PIRSR613273-3"/>
    </source>
</evidence>
<dbReference type="Pfam" id="PF19236">
    <property type="entry name" value="ADAMTS_CR_3"/>
    <property type="match status" value="1"/>
</dbReference>
<proteinExistence type="predicted"/>
<dbReference type="Gene3D" id="3.40.390.10">
    <property type="entry name" value="Collagenase (Catalytic Domain)"/>
    <property type="match status" value="1"/>
</dbReference>
<dbReference type="PROSITE" id="PS51046">
    <property type="entry name" value="GON"/>
    <property type="match status" value="1"/>
</dbReference>
<accession>A0AAN7Z6R3</accession>
<dbReference type="GO" id="GO:0004222">
    <property type="term" value="F:metalloendopeptidase activity"/>
    <property type="evidence" value="ECO:0007669"/>
    <property type="project" value="InterPro"/>
</dbReference>
<feature type="binding site" description="in inhibited form" evidence="14">
    <location>
        <position position="261"/>
    </location>
    <ligand>
        <name>Zn(2+)</name>
        <dbReference type="ChEBI" id="CHEBI:29105"/>
        <note>catalytic</note>
    </ligand>
</feature>
<keyword evidence="5 14" id="KW-0479">Metal-binding</keyword>
<dbReference type="Pfam" id="PF17771">
    <property type="entry name" value="ADAMTS_CR_2"/>
    <property type="match status" value="1"/>
</dbReference>
<dbReference type="InterPro" id="IPR036383">
    <property type="entry name" value="TSP1_rpt_sf"/>
</dbReference>
<keyword evidence="8" id="KW-0378">Hydrolase</keyword>
<dbReference type="Pfam" id="PF01421">
    <property type="entry name" value="Reprolysin"/>
    <property type="match status" value="1"/>
</dbReference>
<evidence type="ECO:0000256" key="16">
    <source>
        <dbReference type="PROSITE-ProRule" id="PRU00276"/>
    </source>
</evidence>
<evidence type="ECO:0000256" key="7">
    <source>
        <dbReference type="ARBA" id="ARBA00022737"/>
    </source>
</evidence>
<comment type="cofactor">
    <cofactor evidence="14">
        <name>Zn(2+)</name>
        <dbReference type="ChEBI" id="CHEBI:29105"/>
    </cofactor>
    <text evidence="14">Binds 1 zinc ion per subunit.</text>
</comment>
<dbReference type="InterPro" id="IPR013273">
    <property type="entry name" value="ADAMTS/ADAMTS-like"/>
</dbReference>
<evidence type="ECO:0000256" key="10">
    <source>
        <dbReference type="ARBA" id="ARBA00023049"/>
    </source>
</evidence>
<dbReference type="CDD" id="cd04273">
    <property type="entry name" value="ZnMc_ADAMTS_like"/>
    <property type="match status" value="1"/>
</dbReference>
<feature type="binding site" evidence="14 16">
    <location>
        <position position="463"/>
    </location>
    <ligand>
        <name>Zn(2+)</name>
        <dbReference type="ChEBI" id="CHEBI:29105"/>
        <note>catalytic</note>
    </ligand>
</feature>
<keyword evidence="6" id="KW-0732">Signal</keyword>
<keyword evidence="12" id="KW-0325">Glycoprotein</keyword>
<feature type="disulfide bond" evidence="15">
    <location>
        <begin position="441"/>
        <end position="523"/>
    </location>
</feature>
<dbReference type="Pfam" id="PF19030">
    <property type="entry name" value="TSP1_ADAMTS"/>
    <property type="match status" value="7"/>
</dbReference>
<evidence type="ECO:0008006" key="22">
    <source>
        <dbReference type="Google" id="ProtNLM"/>
    </source>
</evidence>
<keyword evidence="3" id="KW-0272">Extracellular matrix</keyword>
<dbReference type="InterPro" id="IPR041645">
    <property type="entry name" value="ADAMTS_CR_2"/>
</dbReference>
<evidence type="ECO:0000259" key="19">
    <source>
        <dbReference type="PROSITE" id="PS51046"/>
    </source>
</evidence>
<feature type="domain" description="GON" evidence="19">
    <location>
        <begin position="1566"/>
        <end position="1763"/>
    </location>
</feature>
<feature type="binding site" evidence="14">
    <location>
        <position position="526"/>
    </location>
    <ligand>
        <name>Ca(2+)</name>
        <dbReference type="ChEBI" id="CHEBI:29108"/>
        <label>2</label>
    </ligand>
</feature>
<gene>
    <name evidence="20" type="ORF">RI129_012775</name>
</gene>
<evidence type="ECO:0000256" key="12">
    <source>
        <dbReference type="ARBA" id="ARBA00023180"/>
    </source>
</evidence>
<evidence type="ECO:0000256" key="11">
    <source>
        <dbReference type="ARBA" id="ARBA00023157"/>
    </source>
</evidence>
<feature type="disulfide bond" evidence="15">
    <location>
        <begin position="570"/>
        <end position="602"/>
    </location>
</feature>
<keyword evidence="9 14" id="KW-0862">Zinc</keyword>
<evidence type="ECO:0000256" key="9">
    <source>
        <dbReference type="ARBA" id="ARBA00022833"/>
    </source>
</evidence>
<feature type="disulfide bond" evidence="15">
    <location>
        <begin position="596"/>
        <end position="607"/>
    </location>
</feature>
<feature type="disulfide bond" evidence="15">
    <location>
        <begin position="395"/>
        <end position="447"/>
    </location>
</feature>
<feature type="disulfide bond" evidence="15">
    <location>
        <begin position="646"/>
        <end position="658"/>
    </location>
</feature>
<dbReference type="Pfam" id="PF00090">
    <property type="entry name" value="TSP_1"/>
    <property type="match status" value="2"/>
</dbReference>
<feature type="binding site" evidence="14">
    <location>
        <position position="410"/>
    </location>
    <ligand>
        <name>Ca(2+)</name>
        <dbReference type="ChEBI" id="CHEBI:29108"/>
        <label>1</label>
    </ligand>
</feature>
<feature type="disulfide bond" evidence="15">
    <location>
        <begin position="421"/>
        <end position="429"/>
    </location>
</feature>
<comment type="caution">
    <text evidence="20">The sequence shown here is derived from an EMBL/GenBank/DDBJ whole genome shotgun (WGS) entry which is preliminary data.</text>
</comment>
<keyword evidence="17" id="KW-0472">Membrane</keyword>
<dbReference type="SUPFAM" id="SSF82895">
    <property type="entry name" value="TSP-1 type 1 repeat"/>
    <property type="match status" value="9"/>
</dbReference>
<feature type="active site" evidence="13 16">
    <location>
        <position position="464"/>
    </location>
</feature>
<evidence type="ECO:0000313" key="21">
    <source>
        <dbReference type="Proteomes" id="UP001329430"/>
    </source>
</evidence>